<proteinExistence type="predicted"/>
<dbReference type="InterPro" id="IPR036640">
    <property type="entry name" value="ABC1_TM_sf"/>
</dbReference>
<dbReference type="PROSITE" id="PS00211">
    <property type="entry name" value="ABC_TRANSPORTER_1"/>
    <property type="match status" value="1"/>
</dbReference>
<evidence type="ECO:0000256" key="1">
    <source>
        <dbReference type="ARBA" id="ARBA00004651"/>
    </source>
</evidence>
<dbReference type="InterPro" id="IPR003439">
    <property type="entry name" value="ABC_transporter-like_ATP-bd"/>
</dbReference>
<dbReference type="Gene3D" id="1.20.1560.10">
    <property type="entry name" value="ABC transporter type 1, transmembrane domain"/>
    <property type="match status" value="1"/>
</dbReference>
<dbReference type="SUPFAM" id="SSF52540">
    <property type="entry name" value="P-loop containing nucleoside triphosphate hydrolases"/>
    <property type="match status" value="1"/>
</dbReference>
<dbReference type="InterPro" id="IPR027417">
    <property type="entry name" value="P-loop_NTPase"/>
</dbReference>
<organism evidence="12 13">
    <name type="scientific">Desulfobacula phenolica</name>
    <dbReference type="NCBI Taxonomy" id="90732"/>
    <lineage>
        <taxon>Bacteria</taxon>
        <taxon>Pseudomonadati</taxon>
        <taxon>Thermodesulfobacteriota</taxon>
        <taxon>Desulfobacteria</taxon>
        <taxon>Desulfobacterales</taxon>
        <taxon>Desulfobacteraceae</taxon>
        <taxon>Desulfobacula</taxon>
    </lineage>
</organism>
<protein>
    <submittedName>
        <fullName evidence="12">ATP-binding cassette, subfamily B</fullName>
    </submittedName>
</protein>
<evidence type="ECO:0000256" key="3">
    <source>
        <dbReference type="ARBA" id="ARBA00022475"/>
    </source>
</evidence>
<dbReference type="Pfam" id="PF00005">
    <property type="entry name" value="ABC_tran"/>
    <property type="match status" value="1"/>
</dbReference>
<evidence type="ECO:0000256" key="5">
    <source>
        <dbReference type="ARBA" id="ARBA00022741"/>
    </source>
</evidence>
<keyword evidence="2" id="KW-0813">Transport</keyword>
<dbReference type="GO" id="GO:0016887">
    <property type="term" value="F:ATP hydrolysis activity"/>
    <property type="evidence" value="ECO:0007669"/>
    <property type="project" value="InterPro"/>
</dbReference>
<dbReference type="PROSITE" id="PS50929">
    <property type="entry name" value="ABC_TM1F"/>
    <property type="match status" value="1"/>
</dbReference>
<dbReference type="EMBL" id="FNLL01000008">
    <property type="protein sequence ID" value="SDU41089.1"/>
    <property type="molecule type" value="Genomic_DNA"/>
</dbReference>
<evidence type="ECO:0000256" key="7">
    <source>
        <dbReference type="ARBA" id="ARBA00022989"/>
    </source>
</evidence>
<evidence type="ECO:0000313" key="13">
    <source>
        <dbReference type="Proteomes" id="UP000199608"/>
    </source>
</evidence>
<feature type="transmembrane region" description="Helical" evidence="9">
    <location>
        <begin position="174"/>
        <end position="192"/>
    </location>
</feature>
<dbReference type="FunFam" id="3.40.50.300:FF:000221">
    <property type="entry name" value="Multidrug ABC transporter ATP-binding protein"/>
    <property type="match status" value="1"/>
</dbReference>
<dbReference type="SMART" id="SM00382">
    <property type="entry name" value="AAA"/>
    <property type="match status" value="1"/>
</dbReference>
<accession>A0A1H2IAH8</accession>
<dbReference type="InterPro" id="IPR039421">
    <property type="entry name" value="Type_1_exporter"/>
</dbReference>
<evidence type="ECO:0000259" key="11">
    <source>
        <dbReference type="PROSITE" id="PS50929"/>
    </source>
</evidence>
<feature type="transmembrane region" description="Helical" evidence="9">
    <location>
        <begin position="70"/>
        <end position="88"/>
    </location>
</feature>
<keyword evidence="7 9" id="KW-1133">Transmembrane helix</keyword>
<keyword evidence="3" id="KW-1003">Cell membrane</keyword>
<dbReference type="Proteomes" id="UP000199608">
    <property type="component" value="Unassembled WGS sequence"/>
</dbReference>
<reference evidence="13" key="1">
    <citation type="submission" date="2016-10" db="EMBL/GenBank/DDBJ databases">
        <authorList>
            <person name="Varghese N."/>
            <person name="Submissions S."/>
        </authorList>
    </citation>
    <scope>NUCLEOTIDE SEQUENCE [LARGE SCALE GENOMIC DNA]</scope>
    <source>
        <strain evidence="13">DSM 3384</strain>
    </source>
</reference>
<evidence type="ECO:0000313" key="12">
    <source>
        <dbReference type="EMBL" id="SDU41089.1"/>
    </source>
</evidence>
<keyword evidence="13" id="KW-1185">Reference proteome</keyword>
<evidence type="ECO:0000259" key="10">
    <source>
        <dbReference type="PROSITE" id="PS50893"/>
    </source>
</evidence>
<keyword evidence="4 9" id="KW-0812">Transmembrane</keyword>
<evidence type="ECO:0000256" key="8">
    <source>
        <dbReference type="ARBA" id="ARBA00023136"/>
    </source>
</evidence>
<dbReference type="AlphaFoldDB" id="A0A1H2IAH8"/>
<dbReference type="SUPFAM" id="SSF90123">
    <property type="entry name" value="ABC transporter transmembrane region"/>
    <property type="match status" value="1"/>
</dbReference>
<evidence type="ECO:0000256" key="4">
    <source>
        <dbReference type="ARBA" id="ARBA00022692"/>
    </source>
</evidence>
<feature type="transmembrane region" description="Helical" evidence="9">
    <location>
        <begin position="33"/>
        <end position="50"/>
    </location>
</feature>
<dbReference type="GO" id="GO:0015421">
    <property type="term" value="F:ABC-type oligopeptide transporter activity"/>
    <property type="evidence" value="ECO:0007669"/>
    <property type="project" value="TreeGrafter"/>
</dbReference>
<keyword evidence="8 9" id="KW-0472">Membrane</keyword>
<keyword evidence="6 12" id="KW-0067">ATP-binding</keyword>
<dbReference type="Gene3D" id="3.40.50.300">
    <property type="entry name" value="P-loop containing nucleotide triphosphate hydrolases"/>
    <property type="match status" value="1"/>
</dbReference>
<dbReference type="InterPro" id="IPR003593">
    <property type="entry name" value="AAA+_ATPase"/>
</dbReference>
<dbReference type="CDD" id="cd07346">
    <property type="entry name" value="ABC_6TM_exporters"/>
    <property type="match status" value="1"/>
</dbReference>
<dbReference type="PANTHER" id="PTHR43394:SF1">
    <property type="entry name" value="ATP-BINDING CASSETTE SUB-FAMILY B MEMBER 10, MITOCHONDRIAL"/>
    <property type="match status" value="1"/>
</dbReference>
<feature type="domain" description="ABC transporter" evidence="10">
    <location>
        <begin position="352"/>
        <end position="577"/>
    </location>
</feature>
<name>A0A1H2IAH8_9BACT</name>
<keyword evidence="5" id="KW-0547">Nucleotide-binding</keyword>
<dbReference type="GO" id="GO:0005524">
    <property type="term" value="F:ATP binding"/>
    <property type="evidence" value="ECO:0007669"/>
    <property type="project" value="UniProtKB-KW"/>
</dbReference>
<dbReference type="PANTHER" id="PTHR43394">
    <property type="entry name" value="ATP-DEPENDENT PERMEASE MDL1, MITOCHONDRIAL"/>
    <property type="match status" value="1"/>
</dbReference>
<dbReference type="InterPro" id="IPR017871">
    <property type="entry name" value="ABC_transporter-like_CS"/>
</dbReference>
<evidence type="ECO:0000256" key="9">
    <source>
        <dbReference type="SAM" id="Phobius"/>
    </source>
</evidence>
<dbReference type="GO" id="GO:0005886">
    <property type="term" value="C:plasma membrane"/>
    <property type="evidence" value="ECO:0007669"/>
    <property type="project" value="UniProtKB-SubCell"/>
</dbReference>
<dbReference type="Pfam" id="PF00664">
    <property type="entry name" value="ABC_membrane"/>
    <property type="match status" value="1"/>
</dbReference>
<feature type="domain" description="ABC transmembrane type-1" evidence="11">
    <location>
        <begin position="35"/>
        <end position="317"/>
    </location>
</feature>
<gene>
    <name evidence="12" type="ORF">SAMN04487931_10833</name>
</gene>
<comment type="subcellular location">
    <subcellularLocation>
        <location evidence="1">Cell membrane</location>
        <topology evidence="1">Multi-pass membrane protein</topology>
    </subcellularLocation>
</comment>
<evidence type="ECO:0000256" key="2">
    <source>
        <dbReference type="ARBA" id="ARBA00022448"/>
    </source>
</evidence>
<dbReference type="InterPro" id="IPR011527">
    <property type="entry name" value="ABC1_TM_dom"/>
</dbReference>
<evidence type="ECO:0000256" key="6">
    <source>
        <dbReference type="ARBA" id="ARBA00022840"/>
    </source>
</evidence>
<dbReference type="PROSITE" id="PS50893">
    <property type="entry name" value="ABC_TRANSPORTER_2"/>
    <property type="match status" value="1"/>
</dbReference>
<sequence>MDTCATLEKPEQEKPFFSQIRYLGAYLAPHKQVLIFSLFLSTISTVLGMVQPYFAKILIDRVFLGNQPQFLFSILAALIALLIISFGIRVGNGYIYTRYSAKILFLMREDLFDHLQKISLTFFSKKKLGDIYSRIASDMADIQALVTDILPRYVFDFLTCLISGVILFSLNWKMALMSLVFLPFAVIIVQKLKPRLFSLSNDVAKSNADIAHFLFESLSNTAVIRAFGAEKTESDKLKDKQSAVLTFLLKYQVLGAVSGSVSTAFGIVNSLIVFGYGGWQVLEGQLTVGSLVAFSVYQGRVFGPLQGLLDGVLSLQKSKVAIKRVREILDIPPCFDDTGDTILTKAQMKQDICVNGVGFSYDKNTRILNNTSFTLPSGKTTALVGPSGVGKTTLCHLLLRLFNPDAGTITWAGQDFKTFDKTWFRKQVAMVSQETFLFHASILENIRFFKPEASQEEIEKAAEAAQIDDFIQSLPRGYDTLIGDRGTRLSGGQKQRLSIARAILLNPKVLIMDEATAFLDVKVENQIKQTLKELMKDKTILLVSHRASSIENAHKIIILDENGISYQGPAKELTHES</sequence>